<proteinExistence type="predicted"/>
<accession>A0A1B7N7S4</accession>
<evidence type="ECO:0000313" key="1">
    <source>
        <dbReference type="EMBL" id="OAX40900.1"/>
    </source>
</evidence>
<reference evidence="1 2" key="1">
    <citation type="submission" date="2016-06" db="EMBL/GenBank/DDBJ databases">
        <title>Comparative genomics of the ectomycorrhizal sister species Rhizopogon vinicolor and Rhizopogon vesiculosus (Basidiomycota: Boletales) reveals a divergence of the mating type B locus.</title>
        <authorList>
            <consortium name="DOE Joint Genome Institute"/>
            <person name="Mujic A.B."/>
            <person name="Kuo A."/>
            <person name="Tritt A."/>
            <person name="Lipzen A."/>
            <person name="Chen C."/>
            <person name="Johnson J."/>
            <person name="Sharma A."/>
            <person name="Barry K."/>
            <person name="Grigoriev I.V."/>
            <person name="Spatafora J.W."/>
        </authorList>
    </citation>
    <scope>NUCLEOTIDE SEQUENCE [LARGE SCALE GENOMIC DNA]</scope>
    <source>
        <strain evidence="1 2">AM-OR11-026</strain>
    </source>
</reference>
<gene>
    <name evidence="1" type="ORF">K503DRAFT_564126</name>
</gene>
<name>A0A1B7N7S4_9AGAM</name>
<dbReference type="Proteomes" id="UP000092154">
    <property type="component" value="Unassembled WGS sequence"/>
</dbReference>
<organism evidence="1 2">
    <name type="scientific">Rhizopogon vinicolor AM-OR11-026</name>
    <dbReference type="NCBI Taxonomy" id="1314800"/>
    <lineage>
        <taxon>Eukaryota</taxon>
        <taxon>Fungi</taxon>
        <taxon>Dikarya</taxon>
        <taxon>Basidiomycota</taxon>
        <taxon>Agaricomycotina</taxon>
        <taxon>Agaricomycetes</taxon>
        <taxon>Agaricomycetidae</taxon>
        <taxon>Boletales</taxon>
        <taxon>Suillineae</taxon>
        <taxon>Rhizopogonaceae</taxon>
        <taxon>Rhizopogon</taxon>
    </lineage>
</organism>
<sequence length="81" mass="8776">MENILAIGAGVALRAILDIATDNDHKLRVDTPELEVEIRRGSKASSLIYCSNIFAKGPVLGRGWTEAPDICSIGRKLNDIL</sequence>
<dbReference type="InParanoid" id="A0A1B7N7S4"/>
<dbReference type="AlphaFoldDB" id="A0A1B7N7S4"/>
<evidence type="ECO:0000313" key="2">
    <source>
        <dbReference type="Proteomes" id="UP000092154"/>
    </source>
</evidence>
<protein>
    <submittedName>
        <fullName evidence="1">Uncharacterized protein</fullName>
    </submittedName>
</protein>
<keyword evidence="2" id="KW-1185">Reference proteome</keyword>
<dbReference type="EMBL" id="KV448196">
    <property type="protein sequence ID" value="OAX40900.1"/>
    <property type="molecule type" value="Genomic_DNA"/>
</dbReference>